<name>A0A0D1XQ73_EXOME</name>
<keyword evidence="1" id="KW-0479">Metal-binding</keyword>
<keyword evidence="4" id="KW-0238">DNA-binding</keyword>
<keyword evidence="6" id="KW-0539">Nucleus</keyword>
<evidence type="ECO:0000256" key="3">
    <source>
        <dbReference type="ARBA" id="ARBA00023015"/>
    </source>
</evidence>
<dbReference type="VEuPathDB" id="FungiDB:PV10_07582"/>
<feature type="region of interest" description="Disordered" evidence="7">
    <location>
        <begin position="53"/>
        <end position="78"/>
    </location>
</feature>
<feature type="compositionally biased region" description="Pro residues" evidence="7">
    <location>
        <begin position="1"/>
        <end position="10"/>
    </location>
</feature>
<feature type="region of interest" description="Disordered" evidence="7">
    <location>
        <begin position="602"/>
        <end position="622"/>
    </location>
</feature>
<protein>
    <recommendedName>
        <fullName evidence="8">Zn(2)-C6 fungal-type domain-containing protein</fullName>
    </recommendedName>
</protein>
<dbReference type="AlphaFoldDB" id="A0A0D1XQ73"/>
<dbReference type="PANTHER" id="PTHR31944">
    <property type="entry name" value="HEME-RESPONSIVE ZINC FINGER TRANSCRIPTION FACTOR HAP1"/>
    <property type="match status" value="1"/>
</dbReference>
<keyword evidence="10" id="KW-1185">Reference proteome</keyword>
<dbReference type="GeneID" id="27325427"/>
<reference evidence="9 10" key="1">
    <citation type="submission" date="2015-01" db="EMBL/GenBank/DDBJ databases">
        <title>The Genome Sequence of Exophiala mesophila CBS40295.</title>
        <authorList>
            <consortium name="The Broad Institute Genomics Platform"/>
            <person name="Cuomo C."/>
            <person name="de Hoog S."/>
            <person name="Gorbushina A."/>
            <person name="Stielow B."/>
            <person name="Teixiera M."/>
            <person name="Abouelleil A."/>
            <person name="Chapman S.B."/>
            <person name="Priest M."/>
            <person name="Young S.K."/>
            <person name="Wortman J."/>
            <person name="Nusbaum C."/>
            <person name="Birren B."/>
        </authorList>
    </citation>
    <scope>NUCLEOTIDE SEQUENCE [LARGE SCALE GENOMIC DNA]</scope>
    <source>
        <strain evidence="9 10">CBS 40295</strain>
    </source>
</reference>
<accession>A0A0D1XQ73</accession>
<feature type="region of interest" description="Disordered" evidence="7">
    <location>
        <begin position="1"/>
        <end position="22"/>
    </location>
</feature>
<dbReference type="OrthoDB" id="5414787at2759"/>
<keyword evidence="3" id="KW-0805">Transcription regulation</keyword>
<dbReference type="SUPFAM" id="SSF57701">
    <property type="entry name" value="Zn2/Cys6 DNA-binding domain"/>
    <property type="match status" value="1"/>
</dbReference>
<dbReference type="Pfam" id="PF00172">
    <property type="entry name" value="Zn_clus"/>
    <property type="match status" value="1"/>
</dbReference>
<dbReference type="GO" id="GO:0005634">
    <property type="term" value="C:nucleus"/>
    <property type="evidence" value="ECO:0007669"/>
    <property type="project" value="TreeGrafter"/>
</dbReference>
<evidence type="ECO:0000256" key="6">
    <source>
        <dbReference type="ARBA" id="ARBA00023242"/>
    </source>
</evidence>
<evidence type="ECO:0000256" key="2">
    <source>
        <dbReference type="ARBA" id="ARBA00022833"/>
    </source>
</evidence>
<gene>
    <name evidence="9" type="ORF">PV10_07582</name>
</gene>
<dbReference type="RefSeq" id="XP_016221835.1">
    <property type="nucleotide sequence ID" value="XM_016372503.1"/>
</dbReference>
<dbReference type="PROSITE" id="PS00463">
    <property type="entry name" value="ZN2_CY6_FUNGAL_1"/>
    <property type="match status" value="1"/>
</dbReference>
<dbReference type="STRING" id="212818.A0A0D1XQ73"/>
<dbReference type="GO" id="GO:0008270">
    <property type="term" value="F:zinc ion binding"/>
    <property type="evidence" value="ECO:0007669"/>
    <property type="project" value="InterPro"/>
</dbReference>
<keyword evidence="2" id="KW-0862">Zinc</keyword>
<feature type="domain" description="Zn(2)-C6 fungal-type" evidence="8">
    <location>
        <begin position="25"/>
        <end position="56"/>
    </location>
</feature>
<evidence type="ECO:0000256" key="1">
    <source>
        <dbReference type="ARBA" id="ARBA00022723"/>
    </source>
</evidence>
<dbReference type="SMART" id="SM00066">
    <property type="entry name" value="GAL4"/>
    <property type="match status" value="1"/>
</dbReference>
<evidence type="ECO:0000256" key="5">
    <source>
        <dbReference type="ARBA" id="ARBA00023163"/>
    </source>
</evidence>
<dbReference type="CDD" id="cd12148">
    <property type="entry name" value="fungal_TF_MHR"/>
    <property type="match status" value="1"/>
</dbReference>
<dbReference type="GO" id="GO:0000978">
    <property type="term" value="F:RNA polymerase II cis-regulatory region sequence-specific DNA binding"/>
    <property type="evidence" value="ECO:0007669"/>
    <property type="project" value="TreeGrafter"/>
</dbReference>
<dbReference type="PANTHER" id="PTHR31944:SF131">
    <property type="entry name" value="HEME-RESPONSIVE ZINC FINGER TRANSCRIPTION FACTOR HAP1"/>
    <property type="match status" value="1"/>
</dbReference>
<dbReference type="PROSITE" id="PS50048">
    <property type="entry name" value="ZN2_CY6_FUNGAL_2"/>
    <property type="match status" value="1"/>
</dbReference>
<keyword evidence="5" id="KW-0804">Transcription</keyword>
<dbReference type="GO" id="GO:0001228">
    <property type="term" value="F:DNA-binding transcription activator activity, RNA polymerase II-specific"/>
    <property type="evidence" value="ECO:0007669"/>
    <property type="project" value="TreeGrafter"/>
</dbReference>
<dbReference type="InterPro" id="IPR036864">
    <property type="entry name" value="Zn2-C6_fun-type_DNA-bd_sf"/>
</dbReference>
<proteinExistence type="predicted"/>
<sequence>MAPEGPPGASEPPSTATKRPRPVISCLECRRKKLKCDRAYPCQQCVKIGRPGRCQYQRGSEPETNGSHFTEAHPKRPRLDFSDIAKPQESTSTPKPVSNEIVVQSKPGIIEDLQDRVARLEKALISQNEESAASSKATRNSGVDHGRDIVVNNLTKPMFPTACSFMKLLDADTTNDQIVGLRTDLRRIHYTIEAHELRTTQQAQLMPTMTFSLQDLPPENVCASLTELYFDNLEHCFRILHGPDFQRQLKILFTDGQGPTACSFAFLPQLVGVLAMGAMLGTHTECHLALSYPLVQQHVALKFMNDFIAGLNGTQICLLPSLQVKMLALILGWLALQPLGDVFRDHGHILRDALIMRMDRDPSTLPELSIYQGEMRRRIWMTIAEVDLMLSILCKLPCMIPQYTCRPPQNVNDDELFEGMDQLPQSRPMEQWTDGLCQYVLARSYARRLAACKQLEAGDTPIKSDDVLQHIAYLEKELQDLPPPLRFSFDGDEDSKTPPRLMARMELDISIRRPLMHLYSSLAAAQNPDIIRPETRAGFIQSCLMLSVFQDLFDPEFSEINVPRPEGYWDFFYNVYRHELGSAILGLCSEIRHLHRLQSSLSISSSPTPSPQGGGLSSTTYNASANANAPASRVAIPAGNAHHSNSSTPTFRPPTYTLAGMIASVIETLEPMVRRLLYPHAKFKDLVYYTIVLFSIRPGPAGEVAEPEEGDANGNAGGGNGGYDVQAAIINALRKLVEDCHAHLQGKGIQILQTQPGNIVGSADYRIPPGCGPAIGARFDPCWLGFPDLDIFEFA</sequence>
<dbReference type="Gene3D" id="4.10.240.10">
    <property type="entry name" value="Zn(2)-C6 fungal-type DNA-binding domain"/>
    <property type="match status" value="1"/>
</dbReference>
<evidence type="ECO:0000313" key="10">
    <source>
        <dbReference type="Proteomes" id="UP000054302"/>
    </source>
</evidence>
<evidence type="ECO:0000256" key="4">
    <source>
        <dbReference type="ARBA" id="ARBA00023125"/>
    </source>
</evidence>
<dbReference type="Proteomes" id="UP000054302">
    <property type="component" value="Unassembled WGS sequence"/>
</dbReference>
<evidence type="ECO:0000313" key="9">
    <source>
        <dbReference type="EMBL" id="KIV90261.1"/>
    </source>
</evidence>
<dbReference type="EMBL" id="KN847524">
    <property type="protein sequence ID" value="KIV90261.1"/>
    <property type="molecule type" value="Genomic_DNA"/>
</dbReference>
<dbReference type="CDD" id="cd00067">
    <property type="entry name" value="GAL4"/>
    <property type="match status" value="1"/>
</dbReference>
<evidence type="ECO:0000259" key="8">
    <source>
        <dbReference type="PROSITE" id="PS50048"/>
    </source>
</evidence>
<dbReference type="HOGENOM" id="CLU_007091_0_2_1"/>
<organism evidence="9 10">
    <name type="scientific">Exophiala mesophila</name>
    <name type="common">Black yeast-like fungus</name>
    <dbReference type="NCBI Taxonomy" id="212818"/>
    <lineage>
        <taxon>Eukaryota</taxon>
        <taxon>Fungi</taxon>
        <taxon>Dikarya</taxon>
        <taxon>Ascomycota</taxon>
        <taxon>Pezizomycotina</taxon>
        <taxon>Eurotiomycetes</taxon>
        <taxon>Chaetothyriomycetidae</taxon>
        <taxon>Chaetothyriales</taxon>
        <taxon>Herpotrichiellaceae</taxon>
        <taxon>Exophiala</taxon>
    </lineage>
</organism>
<dbReference type="OMA" id="RTCKYAM"/>
<dbReference type="InterPro" id="IPR051430">
    <property type="entry name" value="Fungal_TF_Env_Response"/>
</dbReference>
<evidence type="ECO:0000256" key="7">
    <source>
        <dbReference type="SAM" id="MobiDB-lite"/>
    </source>
</evidence>
<dbReference type="InterPro" id="IPR001138">
    <property type="entry name" value="Zn2Cys6_DnaBD"/>
</dbReference>